<protein>
    <recommendedName>
        <fullName evidence="4">Secreted protein</fullName>
    </recommendedName>
</protein>
<organism evidence="2 3">
    <name type="scientific">Botryobasidium botryosum (strain FD-172 SS1)</name>
    <dbReference type="NCBI Taxonomy" id="930990"/>
    <lineage>
        <taxon>Eukaryota</taxon>
        <taxon>Fungi</taxon>
        <taxon>Dikarya</taxon>
        <taxon>Basidiomycota</taxon>
        <taxon>Agaricomycotina</taxon>
        <taxon>Agaricomycetes</taxon>
        <taxon>Cantharellales</taxon>
        <taxon>Botryobasidiaceae</taxon>
        <taxon>Botryobasidium</taxon>
    </lineage>
</organism>
<reference evidence="3" key="1">
    <citation type="journal article" date="2014" name="Proc. Natl. Acad. Sci. U.S.A.">
        <title>Extensive sampling of basidiomycete genomes demonstrates inadequacy of the white-rot/brown-rot paradigm for wood decay fungi.</title>
        <authorList>
            <person name="Riley R."/>
            <person name="Salamov A.A."/>
            <person name="Brown D.W."/>
            <person name="Nagy L.G."/>
            <person name="Floudas D."/>
            <person name="Held B.W."/>
            <person name="Levasseur A."/>
            <person name="Lombard V."/>
            <person name="Morin E."/>
            <person name="Otillar R."/>
            <person name="Lindquist E.A."/>
            <person name="Sun H."/>
            <person name="LaButti K.M."/>
            <person name="Schmutz J."/>
            <person name="Jabbour D."/>
            <person name="Luo H."/>
            <person name="Baker S.E."/>
            <person name="Pisabarro A.G."/>
            <person name="Walton J.D."/>
            <person name="Blanchette R.A."/>
            <person name="Henrissat B."/>
            <person name="Martin F."/>
            <person name="Cullen D."/>
            <person name="Hibbett D.S."/>
            <person name="Grigoriev I.V."/>
        </authorList>
    </citation>
    <scope>NUCLEOTIDE SEQUENCE [LARGE SCALE GENOMIC DNA]</scope>
    <source>
        <strain evidence="3">FD-172 SS1</strain>
    </source>
</reference>
<accession>A0A067LXF4</accession>
<feature type="signal peptide" evidence="1">
    <location>
        <begin position="1"/>
        <end position="15"/>
    </location>
</feature>
<dbReference type="EMBL" id="KL198096">
    <property type="protein sequence ID" value="KDQ08073.1"/>
    <property type="molecule type" value="Genomic_DNA"/>
</dbReference>
<gene>
    <name evidence="2" type="ORF">BOTBODRAFT_38292</name>
</gene>
<dbReference type="InParanoid" id="A0A067LXF4"/>
<proteinExistence type="predicted"/>
<sequence length="93" mass="10189">MSATLCIVFVAATTAFDISVSASTYQTNYSEARRDLRCSNIASAMGSSPDDLVSINASMSSVPLSVLHRSTRYGYHAHQTLVLPYFVPFVHFH</sequence>
<dbReference type="AlphaFoldDB" id="A0A067LXF4"/>
<keyword evidence="1" id="KW-0732">Signal</keyword>
<evidence type="ECO:0000313" key="2">
    <source>
        <dbReference type="EMBL" id="KDQ08073.1"/>
    </source>
</evidence>
<evidence type="ECO:0000256" key="1">
    <source>
        <dbReference type="SAM" id="SignalP"/>
    </source>
</evidence>
<dbReference type="HOGENOM" id="CLU_2399403_0_0_1"/>
<keyword evidence="3" id="KW-1185">Reference proteome</keyword>
<evidence type="ECO:0000313" key="3">
    <source>
        <dbReference type="Proteomes" id="UP000027195"/>
    </source>
</evidence>
<dbReference type="Proteomes" id="UP000027195">
    <property type="component" value="Unassembled WGS sequence"/>
</dbReference>
<name>A0A067LXF4_BOTB1</name>
<feature type="chain" id="PRO_5013039893" description="Secreted protein" evidence="1">
    <location>
        <begin position="16"/>
        <end position="93"/>
    </location>
</feature>
<evidence type="ECO:0008006" key="4">
    <source>
        <dbReference type="Google" id="ProtNLM"/>
    </source>
</evidence>